<accession>A0A834ACH8</accession>
<feature type="compositionally biased region" description="Acidic residues" evidence="1">
    <location>
        <begin position="355"/>
        <end position="366"/>
    </location>
</feature>
<dbReference type="InterPro" id="IPR027962">
    <property type="entry name" value="ERICH3"/>
</dbReference>
<name>A0A834ACH8_9CHIR</name>
<proteinExistence type="predicted"/>
<feature type="compositionally biased region" description="Basic and acidic residues" evidence="1">
    <location>
        <begin position="322"/>
        <end position="336"/>
    </location>
</feature>
<feature type="compositionally biased region" description="Basic and acidic residues" evidence="1">
    <location>
        <begin position="390"/>
        <end position="399"/>
    </location>
</feature>
<dbReference type="Pfam" id="PF15257">
    <property type="entry name" value="DUF4590"/>
    <property type="match status" value="1"/>
</dbReference>
<dbReference type="PANTHER" id="PTHR23034:SF2">
    <property type="entry name" value="GLUTAMATE-RICH PROTEIN 3"/>
    <property type="match status" value="1"/>
</dbReference>
<protein>
    <submittedName>
        <fullName evidence="3">Glutamate rich 3</fullName>
    </submittedName>
</protein>
<reference evidence="3 4" key="1">
    <citation type="journal article" date="2020" name="Nature">
        <title>Six reference-quality genomes reveal evolution of bat adaptations.</title>
        <authorList>
            <person name="Jebb D."/>
            <person name="Huang Z."/>
            <person name="Pippel M."/>
            <person name="Hughes G.M."/>
            <person name="Lavrichenko K."/>
            <person name="Devanna P."/>
            <person name="Winkler S."/>
            <person name="Jermiin L.S."/>
            <person name="Skirmuntt E.C."/>
            <person name="Katzourakis A."/>
            <person name="Burkitt-Gray L."/>
            <person name="Ray D.A."/>
            <person name="Sullivan K.A.M."/>
            <person name="Roscito J.G."/>
            <person name="Kirilenko B.M."/>
            <person name="Davalos L.M."/>
            <person name="Corthals A.P."/>
            <person name="Power M.L."/>
            <person name="Jones G."/>
            <person name="Ransome R.D."/>
            <person name="Dechmann D.K.N."/>
            <person name="Locatelli A.G."/>
            <person name="Puechmaille S.J."/>
            <person name="Fedrigo O."/>
            <person name="Jarvis E.D."/>
            <person name="Hiller M."/>
            <person name="Vernes S.C."/>
            <person name="Myers E.W."/>
            <person name="Teeling E.C."/>
        </authorList>
    </citation>
    <scope>NUCLEOTIDE SEQUENCE [LARGE SCALE GENOMIC DNA]</scope>
    <source>
        <strain evidence="3">Bat1K_MPI-CBG_1</strain>
    </source>
</reference>
<feature type="compositionally biased region" description="Low complexity" evidence="1">
    <location>
        <begin position="373"/>
        <end position="385"/>
    </location>
</feature>
<feature type="compositionally biased region" description="Basic and acidic residues" evidence="1">
    <location>
        <begin position="223"/>
        <end position="241"/>
    </location>
</feature>
<dbReference type="AlphaFoldDB" id="A0A834ACH8"/>
<dbReference type="PANTHER" id="PTHR23034">
    <property type="entry name" value="GLUTAMATE-RICH PROTEIN 3"/>
    <property type="match status" value="1"/>
</dbReference>
<dbReference type="Proteomes" id="UP000664940">
    <property type="component" value="Unassembled WGS sequence"/>
</dbReference>
<feature type="compositionally biased region" description="Low complexity" evidence="1">
    <location>
        <begin position="242"/>
        <end position="252"/>
    </location>
</feature>
<feature type="compositionally biased region" description="Low complexity" evidence="1">
    <location>
        <begin position="406"/>
        <end position="415"/>
    </location>
</feature>
<comment type="caution">
    <text evidence="3">The sequence shown here is derived from an EMBL/GenBank/DDBJ whole genome shotgun (WGS) entry which is preliminary data.</text>
</comment>
<gene>
    <name evidence="3" type="ORF">HJG60_004575</name>
</gene>
<evidence type="ECO:0000313" key="3">
    <source>
        <dbReference type="EMBL" id="KAF6108599.1"/>
    </source>
</evidence>
<organism evidence="3 4">
    <name type="scientific">Phyllostomus discolor</name>
    <name type="common">pale spear-nosed bat</name>
    <dbReference type="NCBI Taxonomy" id="89673"/>
    <lineage>
        <taxon>Eukaryota</taxon>
        <taxon>Metazoa</taxon>
        <taxon>Chordata</taxon>
        <taxon>Craniata</taxon>
        <taxon>Vertebrata</taxon>
        <taxon>Euteleostomi</taxon>
        <taxon>Mammalia</taxon>
        <taxon>Eutheria</taxon>
        <taxon>Laurasiatheria</taxon>
        <taxon>Chiroptera</taxon>
        <taxon>Yangochiroptera</taxon>
        <taxon>Phyllostomidae</taxon>
        <taxon>Phyllostominae</taxon>
        <taxon>Phyllostomus</taxon>
    </lineage>
</organism>
<feature type="region of interest" description="Disordered" evidence="1">
    <location>
        <begin position="294"/>
        <end position="429"/>
    </location>
</feature>
<dbReference type="InterPro" id="IPR048257">
    <property type="entry name" value="DUF4590"/>
</dbReference>
<evidence type="ECO:0000256" key="1">
    <source>
        <dbReference type="SAM" id="MobiDB-lite"/>
    </source>
</evidence>
<feature type="compositionally biased region" description="Basic and acidic residues" evidence="1">
    <location>
        <begin position="344"/>
        <end position="354"/>
    </location>
</feature>
<evidence type="ECO:0000313" key="4">
    <source>
        <dbReference type="Proteomes" id="UP000664940"/>
    </source>
</evidence>
<feature type="domain" description="DUF4590" evidence="2">
    <location>
        <begin position="103"/>
        <end position="195"/>
    </location>
</feature>
<feature type="region of interest" description="Disordered" evidence="1">
    <location>
        <begin position="223"/>
        <end position="254"/>
    </location>
</feature>
<dbReference type="EMBL" id="JABVXQ010000005">
    <property type="protein sequence ID" value="KAF6108599.1"/>
    <property type="molecule type" value="Genomic_DNA"/>
</dbReference>
<sequence>MFAKGKKAVMKFRNSMDNSQGRNRYQLLNVSSYMMPIPPPSPPPDGKITRGNRSETWRRRRFHPATAPNILEPVFTRDSRRINKTPLHSNAVITMIYLGRNVHLSYDHPDFRDEIKVYQQHCGGENLCVYKGKLLEKETFQFISKRHHGFPFSLTFFLNGMQVNRLSSCCEYKHRKGSRLGGKRGYFGFVCIIAMGLDKKLTSPRLKKQISVDKGEELKKGEGKLGKDRAYMKTRRNEMEGSKSSASGFFSAEEGKTGVEEVRTAVEEMKHKGKQHVWEDDQENIYKYEYEEDFEVEEEKQDGKANQEGWADDQMNGMSKSPSDDEKDHLDPEKESVTLSQKAPDADDSVKDEADGCSESESEEDKQDIKTASSSSSRSHPYSSCSEDESTLRDREAHADGSPNLSVRSSSSQDLSETDEPGKSQFPIEDLLKIEDQKIIKANVEIKPLLTEESLEDVLEEETKKGTQVIADGLPEKSREHVSREEKGNYTYKLWKGSTAKVKDKMAGPCRVEKGGKYGH</sequence>
<evidence type="ECO:0000259" key="2">
    <source>
        <dbReference type="Pfam" id="PF15257"/>
    </source>
</evidence>